<dbReference type="EnsemblMetazoa" id="BGLB036397-RA">
    <property type="protein sequence ID" value="BGLB036397-PA"/>
    <property type="gene ID" value="BGLB036397"/>
</dbReference>
<gene>
    <name evidence="1" type="primary">106067680</name>
</gene>
<dbReference type="PANTHER" id="PTHR14445:SF36">
    <property type="entry name" value="FI03272P-RELATED"/>
    <property type="match status" value="1"/>
</dbReference>
<dbReference type="AlphaFoldDB" id="A0A2C9LYE5"/>
<proteinExistence type="predicted"/>
<dbReference type="KEGG" id="bgt:106067680"/>
<dbReference type="VEuPathDB" id="VectorBase:BGLAX_027089"/>
<accession>A0A2C9LYE5</accession>
<dbReference type="STRING" id="6526.A0A2C9LYE5"/>
<reference evidence="1" key="1">
    <citation type="submission" date="2020-05" db="UniProtKB">
        <authorList>
            <consortium name="EnsemblMetazoa"/>
        </authorList>
    </citation>
    <scope>IDENTIFICATION</scope>
    <source>
        <strain evidence="1">BB02</strain>
    </source>
</reference>
<dbReference type="Proteomes" id="UP000076420">
    <property type="component" value="Unassembled WGS sequence"/>
</dbReference>
<dbReference type="VEuPathDB" id="VectorBase:BGLB036397"/>
<name>A0A2C9LYE5_BIOGL</name>
<evidence type="ECO:0000313" key="1">
    <source>
        <dbReference type="EnsemblMetazoa" id="BGLB036397-PA"/>
    </source>
</evidence>
<organism evidence="1 2">
    <name type="scientific">Biomphalaria glabrata</name>
    <name type="common">Bloodfluke planorb</name>
    <name type="synonym">Freshwater snail</name>
    <dbReference type="NCBI Taxonomy" id="6526"/>
    <lineage>
        <taxon>Eukaryota</taxon>
        <taxon>Metazoa</taxon>
        <taxon>Spiralia</taxon>
        <taxon>Lophotrochozoa</taxon>
        <taxon>Mollusca</taxon>
        <taxon>Gastropoda</taxon>
        <taxon>Heterobranchia</taxon>
        <taxon>Euthyneura</taxon>
        <taxon>Panpulmonata</taxon>
        <taxon>Hygrophila</taxon>
        <taxon>Lymnaeoidea</taxon>
        <taxon>Planorbidae</taxon>
        <taxon>Biomphalaria</taxon>
    </lineage>
</organism>
<dbReference type="InterPro" id="IPR051640">
    <property type="entry name" value="GRB10-interact_GYF"/>
</dbReference>
<sequence length="126" mass="14856">GEFPALKTAPVQQLKKTNMKEVKATNVKAPVTKFKKEEETVQKLFQHRQQDDFSQWVTERVVQFSVSIDVPTFVSFIVEVESPDEVQDYIKTYLGDNKESREFAKKFVDKRNKFRNQARLVRQQEE</sequence>
<dbReference type="GO" id="GO:0005829">
    <property type="term" value="C:cytosol"/>
    <property type="evidence" value="ECO:0007669"/>
    <property type="project" value="TreeGrafter"/>
</dbReference>
<evidence type="ECO:0000313" key="2">
    <source>
        <dbReference type="Proteomes" id="UP000076420"/>
    </source>
</evidence>
<protein>
    <submittedName>
        <fullName evidence="1">Uncharacterized protein</fullName>
    </submittedName>
</protein>
<dbReference type="PANTHER" id="PTHR14445">
    <property type="entry name" value="GRB10 INTERACTING GYF PROTEIN"/>
    <property type="match status" value="1"/>
</dbReference>